<dbReference type="EMBL" id="JBHLWO010000001">
    <property type="protein sequence ID" value="MFC0318202.1"/>
    <property type="molecule type" value="Genomic_DNA"/>
</dbReference>
<proteinExistence type="predicted"/>
<sequence length="157" mass="18364">MPDKAIKFKVGFTYLELEEKEVSKGKVRYRIRLSEKKGNDVLTLEANIMLHHVKQLHLFTGNILQERQEEISTQERLVARRMERLEQLYRESESLGFFTLETIEQLSALGIPVISFLAAELRMSAQELKDYLALNNLPFIFFKNLYQKGKEIIDSNI</sequence>
<name>A0ABV6HHX0_9SPHI</name>
<keyword evidence="2" id="KW-1185">Reference proteome</keyword>
<gene>
    <name evidence="1" type="ORF">ACFFI0_07765</name>
</gene>
<reference evidence="1 2" key="1">
    <citation type="submission" date="2024-09" db="EMBL/GenBank/DDBJ databases">
        <authorList>
            <person name="Sun Q."/>
            <person name="Mori K."/>
        </authorList>
    </citation>
    <scope>NUCLEOTIDE SEQUENCE [LARGE SCALE GENOMIC DNA]</scope>
    <source>
        <strain evidence="1 2">CCM 7765</strain>
    </source>
</reference>
<comment type="caution">
    <text evidence="1">The sequence shown here is derived from an EMBL/GenBank/DDBJ whole genome shotgun (WGS) entry which is preliminary data.</text>
</comment>
<dbReference type="RefSeq" id="WP_130856264.1">
    <property type="nucleotide sequence ID" value="NZ_JBHLWO010000001.1"/>
</dbReference>
<accession>A0ABV6HHX0</accession>
<evidence type="ECO:0000313" key="2">
    <source>
        <dbReference type="Proteomes" id="UP001589774"/>
    </source>
</evidence>
<protein>
    <submittedName>
        <fullName evidence="1">Uncharacterized protein</fullName>
    </submittedName>
</protein>
<organism evidence="1 2">
    <name type="scientific">Olivibacter oleidegradans</name>
    <dbReference type="NCBI Taxonomy" id="760123"/>
    <lineage>
        <taxon>Bacteria</taxon>
        <taxon>Pseudomonadati</taxon>
        <taxon>Bacteroidota</taxon>
        <taxon>Sphingobacteriia</taxon>
        <taxon>Sphingobacteriales</taxon>
        <taxon>Sphingobacteriaceae</taxon>
        <taxon>Olivibacter</taxon>
    </lineage>
</organism>
<dbReference type="Proteomes" id="UP001589774">
    <property type="component" value="Unassembled WGS sequence"/>
</dbReference>
<evidence type="ECO:0000313" key="1">
    <source>
        <dbReference type="EMBL" id="MFC0318202.1"/>
    </source>
</evidence>